<organism evidence="1 2">
    <name type="scientific">Bacillus subtilis</name>
    <dbReference type="NCBI Taxonomy" id="1423"/>
    <lineage>
        <taxon>Bacteria</taxon>
        <taxon>Bacillati</taxon>
        <taxon>Bacillota</taxon>
        <taxon>Bacilli</taxon>
        <taxon>Bacillales</taxon>
        <taxon>Bacillaceae</taxon>
        <taxon>Bacillus</taxon>
    </lineage>
</organism>
<sequence length="133" mass="14653">MSAISSVSQANAFSQDLNQAKKDRSALASSINARTARLVAFLRQNGPVLVYRDDKATIIEAVKKVSTKFDKAKLGNIVGLPASKLNPITIAELVEKGKVTAAQVEDCQYEEEDYKLKIRKAKKKEIAAFRNQK</sequence>
<dbReference type="AlphaFoldDB" id="A0A0D1KWV1"/>
<evidence type="ECO:0000313" key="2">
    <source>
        <dbReference type="Proteomes" id="UP000032247"/>
    </source>
</evidence>
<comment type="caution">
    <text evidence="1">The sequence shown here is derived from an EMBL/GenBank/DDBJ whole genome shotgun (WGS) entry which is preliminary data.</text>
</comment>
<name>A0A0D1KWV1_BACIU</name>
<proteinExistence type="predicted"/>
<dbReference type="Proteomes" id="UP000032247">
    <property type="component" value="Unassembled WGS sequence"/>
</dbReference>
<evidence type="ECO:0000313" key="1">
    <source>
        <dbReference type="EMBL" id="KIU13145.1"/>
    </source>
</evidence>
<reference evidence="1 2" key="1">
    <citation type="submission" date="2014-12" db="EMBL/GenBank/DDBJ databases">
        <title>Comparative genome analysis of Bacillus coagulans HM-08, Clostridium butyricum HM-68, Bacillus subtilis HM-66 and Bacillus licheniformis BL-09.</title>
        <authorList>
            <person name="Zhang H."/>
        </authorList>
    </citation>
    <scope>NUCLEOTIDE SEQUENCE [LARGE SCALE GENOMIC DNA]</scope>
    <source>
        <strain evidence="1 2">HM-66</strain>
    </source>
</reference>
<protein>
    <submittedName>
        <fullName evidence="1">Uncharacterized protein</fullName>
    </submittedName>
</protein>
<gene>
    <name evidence="1" type="ORF">SC09_Contig17orf00313</name>
</gene>
<dbReference type="EMBL" id="JXBC01000001">
    <property type="protein sequence ID" value="KIU13145.1"/>
    <property type="molecule type" value="Genomic_DNA"/>
</dbReference>
<dbReference type="PATRIC" id="fig|1423.173.peg.269"/>
<accession>A0A0D1KWV1</accession>